<reference evidence="2 3" key="2">
    <citation type="submission" date="2020-11" db="EMBL/GenBank/DDBJ databases">
        <title>Sulfur oxidizing isolate from Hospital Hole Sinkhole.</title>
        <authorList>
            <person name="Scott K.M."/>
        </authorList>
    </citation>
    <scope>NUCLEOTIDE SEQUENCE [LARGE SCALE GENOMIC DNA]</scope>
    <source>
        <strain evidence="2 3">HH1</strain>
    </source>
</reference>
<evidence type="ECO:0000259" key="1">
    <source>
        <dbReference type="Pfam" id="PF02492"/>
    </source>
</evidence>
<protein>
    <submittedName>
        <fullName evidence="2">GTP-binding protein</fullName>
    </submittedName>
</protein>
<dbReference type="EMBL" id="JACBGI020000005">
    <property type="protein sequence ID" value="MBF6057649.1"/>
    <property type="molecule type" value="Genomic_DNA"/>
</dbReference>
<dbReference type="PANTHER" id="PTHR13748">
    <property type="entry name" value="COBW-RELATED"/>
    <property type="match status" value="1"/>
</dbReference>
<dbReference type="PANTHER" id="PTHR13748:SF46">
    <property type="entry name" value="ZINC CHAPERONE YEIR"/>
    <property type="match status" value="1"/>
</dbReference>
<keyword evidence="3" id="KW-1185">Reference proteome</keyword>
<organism evidence="2 3">
    <name type="scientific">Thiomicrorhabdus heinhorstiae</name>
    <dbReference type="NCBI Taxonomy" id="2748010"/>
    <lineage>
        <taxon>Bacteria</taxon>
        <taxon>Pseudomonadati</taxon>
        <taxon>Pseudomonadota</taxon>
        <taxon>Gammaproteobacteria</taxon>
        <taxon>Thiotrichales</taxon>
        <taxon>Piscirickettsiaceae</taxon>
        <taxon>Thiomicrorhabdus</taxon>
    </lineage>
</organism>
<reference evidence="2 3" key="1">
    <citation type="submission" date="2020-06" db="EMBL/GenBank/DDBJ databases">
        <authorList>
            <person name="Scott K."/>
        </authorList>
    </citation>
    <scope>NUCLEOTIDE SEQUENCE [LARGE SCALE GENOMIC DNA]</scope>
    <source>
        <strain evidence="2 3">HH1</strain>
    </source>
</reference>
<gene>
    <name evidence="2" type="ORF">H8792_004775</name>
</gene>
<evidence type="ECO:0000313" key="3">
    <source>
        <dbReference type="Proteomes" id="UP001193680"/>
    </source>
</evidence>
<dbReference type="InterPro" id="IPR027417">
    <property type="entry name" value="P-loop_NTPase"/>
</dbReference>
<sequence>MNSEQTTTLPVHLVTGLLGSGKTTALLNFLKQKPAGENWGLLINEFGALDIDALSLQSHTDDQVISIAGGCICCSAQANLHQGINRLLDPQNQAIDRLWIEPTGLGHPAKIIDLVKQASFRRPLDLQSVICIATPKQLTTERWKKSAVMRDLVTLADQVILNKIDQASAKEVKQSQTLLASLYPPKQAVVTTEYSHISLSDVMQPRPPRPLSLLQSNQHELPQLVNEEQKSDNDALLSRHLQYSDRDRLYAIGWQFPAKRIFSRSDLKKWFAENGRFFQRGKGVLRCGLEWQRVNWSDQHVDFNDIAWRGDSRLELIIADSQTFSADDERIHSLEQQLIETSRFRE</sequence>
<dbReference type="CDD" id="cd03112">
    <property type="entry name" value="CobW-like"/>
    <property type="match status" value="1"/>
</dbReference>
<dbReference type="InterPro" id="IPR003495">
    <property type="entry name" value="CobW/HypB/UreG_nucleotide-bd"/>
</dbReference>
<name>A0ABS0BV20_9GAMM</name>
<dbReference type="RefSeq" id="WP_185977791.1">
    <property type="nucleotide sequence ID" value="NZ_JACBGI020000005.1"/>
</dbReference>
<feature type="domain" description="CobW/HypB/UreG nucleotide-binding" evidence="1">
    <location>
        <begin position="10"/>
        <end position="184"/>
    </location>
</feature>
<accession>A0ABS0BV20</accession>
<dbReference type="InterPro" id="IPR051316">
    <property type="entry name" value="Zinc-reg_GTPase_activator"/>
</dbReference>
<dbReference type="Gene3D" id="3.40.50.300">
    <property type="entry name" value="P-loop containing nucleotide triphosphate hydrolases"/>
    <property type="match status" value="1"/>
</dbReference>
<dbReference type="Pfam" id="PF02492">
    <property type="entry name" value="cobW"/>
    <property type="match status" value="1"/>
</dbReference>
<dbReference type="SUPFAM" id="SSF52540">
    <property type="entry name" value="P-loop containing nucleoside triphosphate hydrolases"/>
    <property type="match status" value="1"/>
</dbReference>
<dbReference type="Proteomes" id="UP001193680">
    <property type="component" value="Unassembled WGS sequence"/>
</dbReference>
<evidence type="ECO:0000313" key="2">
    <source>
        <dbReference type="EMBL" id="MBF6057649.1"/>
    </source>
</evidence>
<proteinExistence type="predicted"/>
<comment type="caution">
    <text evidence="2">The sequence shown here is derived from an EMBL/GenBank/DDBJ whole genome shotgun (WGS) entry which is preliminary data.</text>
</comment>